<name>A0A8T6ZCI5_9BURK</name>
<comment type="caution">
    <text evidence="2">The sequence shown here is derived from an EMBL/GenBank/DDBJ whole genome shotgun (WGS) entry which is preliminary data.</text>
</comment>
<feature type="transmembrane region" description="Helical" evidence="1">
    <location>
        <begin position="369"/>
        <end position="387"/>
    </location>
</feature>
<feature type="transmembrane region" description="Helical" evidence="1">
    <location>
        <begin position="284"/>
        <end position="307"/>
    </location>
</feature>
<feature type="transmembrane region" description="Helical" evidence="1">
    <location>
        <begin position="407"/>
        <end position="436"/>
    </location>
</feature>
<reference evidence="2" key="1">
    <citation type="journal article" date="2015" name="Genome Announc.">
        <title>Draft Genome Sequence of the Polyhydroxyalkanoate-Producing Bacterium Burkholderia sacchari LMG 19450 Isolated from Brazilian Sugarcane Plantation Soil.</title>
        <authorList>
            <person name="Alexandrino P.M."/>
            <person name="Mendonca T.T."/>
            <person name="Guaman Bautista L.P."/>
            <person name="Cherix J."/>
            <person name="Lozano-Sakalauskas G.C."/>
            <person name="Fujita A."/>
            <person name="Ramos Filho E."/>
            <person name="Long P."/>
            <person name="Padilla G."/>
            <person name="Taciro M.K."/>
            <person name="Gomez J.G."/>
            <person name="Silva L.F."/>
        </authorList>
    </citation>
    <scope>NUCLEOTIDE SEQUENCE</scope>
    <source>
        <strain evidence="2">LMG 19450</strain>
    </source>
</reference>
<keyword evidence="3" id="KW-1185">Reference proteome</keyword>
<feature type="transmembrane region" description="Helical" evidence="1">
    <location>
        <begin position="141"/>
        <end position="162"/>
    </location>
</feature>
<feature type="transmembrane region" description="Helical" evidence="1">
    <location>
        <begin position="448"/>
        <end position="467"/>
    </location>
</feature>
<proteinExistence type="predicted"/>
<protein>
    <submittedName>
        <fullName evidence="2">Sodium:proton antiporter</fullName>
    </submittedName>
</protein>
<feature type="transmembrane region" description="Helical" evidence="1">
    <location>
        <begin position="174"/>
        <end position="194"/>
    </location>
</feature>
<keyword evidence="1" id="KW-0472">Membrane</keyword>
<dbReference type="InterPro" id="IPR031566">
    <property type="entry name" value="CitMHS_2"/>
</dbReference>
<dbReference type="EMBL" id="JTDB02000003">
    <property type="protein sequence ID" value="NLP62441.1"/>
    <property type="molecule type" value="Genomic_DNA"/>
</dbReference>
<feature type="transmembrane region" description="Helical" evidence="1">
    <location>
        <begin position="240"/>
        <end position="263"/>
    </location>
</feature>
<feature type="transmembrane region" description="Helical" evidence="1">
    <location>
        <begin position="526"/>
        <end position="549"/>
    </location>
</feature>
<keyword evidence="1" id="KW-1133">Transmembrane helix</keyword>
<dbReference type="AlphaFoldDB" id="A0A8T6ZCI5"/>
<organism evidence="2 3">
    <name type="scientific">Paraburkholderia sacchari</name>
    <dbReference type="NCBI Taxonomy" id="159450"/>
    <lineage>
        <taxon>Bacteria</taxon>
        <taxon>Pseudomonadati</taxon>
        <taxon>Pseudomonadota</taxon>
        <taxon>Betaproteobacteria</taxon>
        <taxon>Burkholderiales</taxon>
        <taxon>Burkholderiaceae</taxon>
        <taxon>Paraburkholderia</taxon>
    </lineage>
</organism>
<evidence type="ECO:0000313" key="3">
    <source>
        <dbReference type="Proteomes" id="UP000030460"/>
    </source>
</evidence>
<feature type="transmembrane region" description="Helical" evidence="1">
    <location>
        <begin position="112"/>
        <end position="134"/>
    </location>
</feature>
<dbReference type="Proteomes" id="UP000030460">
    <property type="component" value="Unassembled WGS sequence"/>
</dbReference>
<feature type="transmembrane region" description="Helical" evidence="1">
    <location>
        <begin position="487"/>
        <end position="505"/>
    </location>
</feature>
<dbReference type="OrthoDB" id="9765532at2"/>
<gene>
    <name evidence="2" type="ORF">NH14_014915</name>
</gene>
<sequence length="550" mass="59556">MFLRDRRNGHAGSAVQPANVGLRRAAARDAYCRRAGVAHRGRSRGRFRAHAGRTRRAAARGQLRFGTVAHRRYRTDHRPRRARAVSRACHRREGRMTVEAAVVDGATLPAAWGLPFACMLLSIALFPMFAATFWHRHFGKISAAWAFAFLLPFAATHGFAATWPLMLHAFFDEYVPFIVLLGALYTISGGICVYGNLRGSPRTNTAILALGTVLASVMGTTGAAMLLIRPLLRANDNRRHNVHVVVFFIFLAANAGGSLTPLGDPPLFLGFLNGVGFFWTTQHLALPMLFVCGVLLAAFHALDSWYFHRSGEARAAFLDPTPDTPELYVGGKLNFVLLVLAIALVLMSGVWKPGIDIALPGVHLELQNLVRDMGLVVLAIVSLVFVARKARADNDFDWAPIVEVAKLFAGIFVTIAPVIAMLRAGEAGVFAALIQFVNGAPGQPNDALYFWATGLLSSFLDNAPTYLVFFNLAGGDAQALMTGGAKTLAAISAGAVWMGAMTYIGNAPNFMVKAIAQQRGVRMPGFFGFLGWSCAILLPVFAVATWLFFV</sequence>
<feature type="transmembrane region" description="Helical" evidence="1">
    <location>
        <begin position="327"/>
        <end position="348"/>
    </location>
</feature>
<dbReference type="Pfam" id="PF16980">
    <property type="entry name" value="CitMHS_2"/>
    <property type="match status" value="1"/>
</dbReference>
<accession>A0A8T6ZCI5</accession>
<keyword evidence="1" id="KW-0812">Transmembrane</keyword>
<evidence type="ECO:0000313" key="2">
    <source>
        <dbReference type="EMBL" id="NLP62441.1"/>
    </source>
</evidence>
<reference evidence="2" key="2">
    <citation type="submission" date="2020-04" db="EMBL/GenBank/DDBJ databases">
        <authorList>
            <person name="Alexandrino P."/>
            <person name="Mendonca T."/>
            <person name="Guaman L."/>
            <person name="Cherix J."/>
            <person name="Lozano-Sakalauskas G."/>
            <person name="Fujita A."/>
            <person name="Filho E.R."/>
            <person name="Long P."/>
            <person name="Padilla G."/>
            <person name="Taciro M.K."/>
            <person name="Gomez J.G."/>
            <person name="Silva L.F."/>
            <person name="Torres M."/>
        </authorList>
    </citation>
    <scope>NUCLEOTIDE SEQUENCE</scope>
    <source>
        <strain evidence="2">LMG 19450</strain>
    </source>
</reference>
<evidence type="ECO:0000256" key="1">
    <source>
        <dbReference type="SAM" id="Phobius"/>
    </source>
</evidence>
<feature type="transmembrane region" description="Helical" evidence="1">
    <location>
        <begin position="206"/>
        <end position="228"/>
    </location>
</feature>